<dbReference type="OrthoDB" id="7355832at2"/>
<dbReference type="GO" id="GO:0016491">
    <property type="term" value="F:oxidoreductase activity"/>
    <property type="evidence" value="ECO:0007669"/>
    <property type="project" value="InterPro"/>
</dbReference>
<dbReference type="STRING" id="490829.SAMN05421850_10398"/>
<reference evidence="3 4" key="1">
    <citation type="submission" date="2016-10" db="EMBL/GenBank/DDBJ databases">
        <authorList>
            <person name="de Groot N.N."/>
        </authorList>
    </citation>
    <scope>NUCLEOTIDE SEQUENCE [LARGE SCALE GENOMIC DNA]</scope>
    <source>
        <strain evidence="3 4">DSM 28010</strain>
    </source>
</reference>
<dbReference type="InterPro" id="IPR013154">
    <property type="entry name" value="ADH-like_N"/>
</dbReference>
<dbReference type="EMBL" id="FNEB01000003">
    <property type="protein sequence ID" value="SDI48538.1"/>
    <property type="molecule type" value="Genomic_DNA"/>
</dbReference>
<dbReference type="AlphaFoldDB" id="A0A1G8KYI8"/>
<dbReference type="CDD" id="cd08253">
    <property type="entry name" value="zeta_crystallin"/>
    <property type="match status" value="1"/>
</dbReference>
<dbReference type="Gene3D" id="3.40.50.720">
    <property type="entry name" value="NAD(P)-binding Rossmann-like Domain"/>
    <property type="match status" value="1"/>
</dbReference>
<name>A0A1G8KYI8_9RHOB</name>
<dbReference type="RefSeq" id="WP_090028059.1">
    <property type="nucleotide sequence ID" value="NZ_FNEB01000003.1"/>
</dbReference>
<dbReference type="Pfam" id="PF00107">
    <property type="entry name" value="ADH_zinc_N"/>
    <property type="match status" value="1"/>
</dbReference>
<dbReference type="Pfam" id="PF08240">
    <property type="entry name" value="ADH_N"/>
    <property type="match status" value="1"/>
</dbReference>
<feature type="domain" description="Enoyl reductase (ER)" evidence="2">
    <location>
        <begin position="12"/>
        <end position="326"/>
    </location>
</feature>
<dbReference type="PANTHER" id="PTHR44154:SF1">
    <property type="entry name" value="QUINONE OXIDOREDUCTASE"/>
    <property type="match status" value="1"/>
</dbReference>
<dbReference type="PANTHER" id="PTHR44154">
    <property type="entry name" value="QUINONE OXIDOREDUCTASE"/>
    <property type="match status" value="1"/>
</dbReference>
<dbReference type="InterPro" id="IPR051603">
    <property type="entry name" value="Zinc-ADH_QOR/CCCR"/>
</dbReference>
<dbReference type="InterPro" id="IPR020843">
    <property type="entry name" value="ER"/>
</dbReference>
<evidence type="ECO:0000256" key="1">
    <source>
        <dbReference type="ARBA" id="ARBA00022857"/>
    </source>
</evidence>
<organism evidence="3 4">
    <name type="scientific">Lutimaribacter saemankumensis</name>
    <dbReference type="NCBI Taxonomy" id="490829"/>
    <lineage>
        <taxon>Bacteria</taxon>
        <taxon>Pseudomonadati</taxon>
        <taxon>Pseudomonadota</taxon>
        <taxon>Alphaproteobacteria</taxon>
        <taxon>Rhodobacterales</taxon>
        <taxon>Roseobacteraceae</taxon>
        <taxon>Lutimaribacter</taxon>
    </lineage>
</organism>
<evidence type="ECO:0000259" key="2">
    <source>
        <dbReference type="SMART" id="SM00829"/>
    </source>
</evidence>
<evidence type="ECO:0000313" key="3">
    <source>
        <dbReference type="EMBL" id="SDI48538.1"/>
    </source>
</evidence>
<evidence type="ECO:0000313" key="4">
    <source>
        <dbReference type="Proteomes" id="UP000199340"/>
    </source>
</evidence>
<dbReference type="SUPFAM" id="SSF51735">
    <property type="entry name" value="NAD(P)-binding Rossmann-fold domains"/>
    <property type="match status" value="1"/>
</dbReference>
<gene>
    <name evidence="3" type="ORF">SAMN05421850_10398</name>
</gene>
<sequence length="328" mass="33746">MKAITYSKFGPAADVLELHDLPTPDPAPGEVLVRLSHSGANPSDVKARAGSRPGVTKPPFPQIIPHSDGAGEIVAVGEGVDPARVGEAVWIWNGQWRRAFGTAADHIALPAEQAVRRPDWISAEVGATLGIPGLTAAHAVLGGGDVAGKTLLISGGGGAVGHNAVQLAAWAGARVIATCSPRDADRVRAAGAAEVLDYRDPDLPAKLIDMTDGRGIDRAVETEFGVNAQMLAEAMAENGTVAAYGSALDMNPVLPFGAYLFKAITIDIVLIYLLQAAPRQAAIDALHNAIKEGALSPAIHARFALADCAKAHACIEAGGRAGAVLLET</sequence>
<dbReference type="InterPro" id="IPR036291">
    <property type="entry name" value="NAD(P)-bd_dom_sf"/>
</dbReference>
<accession>A0A1G8KYI8</accession>
<dbReference type="SMART" id="SM00829">
    <property type="entry name" value="PKS_ER"/>
    <property type="match status" value="1"/>
</dbReference>
<dbReference type="Proteomes" id="UP000199340">
    <property type="component" value="Unassembled WGS sequence"/>
</dbReference>
<proteinExistence type="predicted"/>
<protein>
    <submittedName>
        <fullName evidence="3">NADPH2:quinone reductase</fullName>
    </submittedName>
</protein>
<dbReference type="InterPro" id="IPR011032">
    <property type="entry name" value="GroES-like_sf"/>
</dbReference>
<dbReference type="SUPFAM" id="SSF50129">
    <property type="entry name" value="GroES-like"/>
    <property type="match status" value="1"/>
</dbReference>
<dbReference type="Gene3D" id="3.90.180.10">
    <property type="entry name" value="Medium-chain alcohol dehydrogenases, catalytic domain"/>
    <property type="match status" value="1"/>
</dbReference>
<keyword evidence="1" id="KW-0521">NADP</keyword>
<dbReference type="InterPro" id="IPR013149">
    <property type="entry name" value="ADH-like_C"/>
</dbReference>
<keyword evidence="4" id="KW-1185">Reference proteome</keyword>